<evidence type="ECO:0000256" key="3">
    <source>
        <dbReference type="ARBA" id="ARBA00012438"/>
    </source>
</evidence>
<keyword evidence="9" id="KW-0902">Two-component regulatory system</keyword>
<evidence type="ECO:0000256" key="10">
    <source>
        <dbReference type="ARBA" id="ARBA00023136"/>
    </source>
</evidence>
<dbReference type="SMART" id="SM00387">
    <property type="entry name" value="HATPase_c"/>
    <property type="match status" value="1"/>
</dbReference>
<evidence type="ECO:0000256" key="7">
    <source>
        <dbReference type="ARBA" id="ARBA00022777"/>
    </source>
</evidence>
<comment type="catalytic activity">
    <reaction evidence="1">
        <text>ATP + protein L-histidine = ADP + protein N-phospho-L-histidine.</text>
        <dbReference type="EC" id="2.7.13.3"/>
    </reaction>
</comment>
<accession>A0ABV8USM1</accession>
<keyword evidence="4" id="KW-1003">Cell membrane</keyword>
<evidence type="ECO:0000256" key="9">
    <source>
        <dbReference type="ARBA" id="ARBA00023012"/>
    </source>
</evidence>
<evidence type="ECO:0000256" key="5">
    <source>
        <dbReference type="ARBA" id="ARBA00022679"/>
    </source>
</evidence>
<dbReference type="CDD" id="cd16917">
    <property type="entry name" value="HATPase_UhpB-NarQ-NarX-like"/>
    <property type="match status" value="1"/>
</dbReference>
<keyword evidence="8 11" id="KW-1133">Transmembrane helix</keyword>
<keyword evidence="14" id="KW-1185">Reference proteome</keyword>
<dbReference type="GO" id="GO:0016301">
    <property type="term" value="F:kinase activity"/>
    <property type="evidence" value="ECO:0007669"/>
    <property type="project" value="UniProtKB-KW"/>
</dbReference>
<evidence type="ECO:0000256" key="6">
    <source>
        <dbReference type="ARBA" id="ARBA00022692"/>
    </source>
</evidence>
<dbReference type="InterPro" id="IPR011712">
    <property type="entry name" value="Sig_transdc_His_kin_sub3_dim/P"/>
</dbReference>
<evidence type="ECO:0000313" key="13">
    <source>
        <dbReference type="EMBL" id="MFC4353772.1"/>
    </source>
</evidence>
<organism evidence="13 14">
    <name type="scientific">Chryseomicrobium palamuruense</name>
    <dbReference type="NCBI Taxonomy" id="682973"/>
    <lineage>
        <taxon>Bacteria</taxon>
        <taxon>Bacillati</taxon>
        <taxon>Bacillota</taxon>
        <taxon>Bacilli</taxon>
        <taxon>Bacillales</taxon>
        <taxon>Caryophanaceae</taxon>
        <taxon>Chryseomicrobium</taxon>
    </lineage>
</organism>
<dbReference type="InterPro" id="IPR036890">
    <property type="entry name" value="HATPase_C_sf"/>
</dbReference>
<sequence>MKQFTLLFISFTVLWHGLLFSLFYVLWGWPRFDTWSPLFDVTFADLPLGFWLSFTIFLVTFLSYLTARLSIRGLERSVQSGLTALYEGDGLPAPLKTQFPKQLTIAFQRTSQLLDTQRKTLTRISDEKAESQAKLIQERVVEERQRLARELHDSVSQQLFGASMLASSMMEIEAQQGTTSRSMEQLERAIHQAQLEMRALLLHLRPAGLHDRTLAEGLDELLHELQQKVQLQLKWHLDPVHLSKASEDHLFRIAQETLSNTLRHAQATEMEVRLMDQPQLVIFRVQDNGVGFDSTQLKPGAYGLGNVYERAVEMGAIAKVVSVPYQGTFVEVQVPKRQEEEI</sequence>
<comment type="caution">
    <text evidence="13">The sequence shown here is derived from an EMBL/GenBank/DDBJ whole genome shotgun (WGS) entry which is preliminary data.</text>
</comment>
<evidence type="ECO:0000256" key="2">
    <source>
        <dbReference type="ARBA" id="ARBA00004651"/>
    </source>
</evidence>
<comment type="subcellular location">
    <subcellularLocation>
        <location evidence="2">Cell membrane</location>
        <topology evidence="2">Multi-pass membrane protein</topology>
    </subcellularLocation>
</comment>
<feature type="transmembrane region" description="Helical" evidence="11">
    <location>
        <begin position="49"/>
        <end position="67"/>
    </location>
</feature>
<dbReference type="PANTHER" id="PTHR24421:SF37">
    <property type="entry name" value="SENSOR HISTIDINE KINASE NARS"/>
    <property type="match status" value="1"/>
</dbReference>
<evidence type="ECO:0000256" key="4">
    <source>
        <dbReference type="ARBA" id="ARBA00022475"/>
    </source>
</evidence>
<dbReference type="Pfam" id="PF02518">
    <property type="entry name" value="HATPase_c"/>
    <property type="match status" value="1"/>
</dbReference>
<dbReference type="Gene3D" id="3.30.565.10">
    <property type="entry name" value="Histidine kinase-like ATPase, C-terminal domain"/>
    <property type="match status" value="1"/>
</dbReference>
<dbReference type="PANTHER" id="PTHR24421">
    <property type="entry name" value="NITRATE/NITRITE SENSOR PROTEIN NARX-RELATED"/>
    <property type="match status" value="1"/>
</dbReference>
<protein>
    <recommendedName>
        <fullName evidence="3">histidine kinase</fullName>
        <ecNumber evidence="3">2.7.13.3</ecNumber>
    </recommendedName>
</protein>
<evidence type="ECO:0000313" key="14">
    <source>
        <dbReference type="Proteomes" id="UP001595733"/>
    </source>
</evidence>
<dbReference type="Proteomes" id="UP001595733">
    <property type="component" value="Unassembled WGS sequence"/>
</dbReference>
<keyword evidence="6 11" id="KW-0812">Transmembrane</keyword>
<dbReference type="InterPro" id="IPR050482">
    <property type="entry name" value="Sensor_HK_TwoCompSys"/>
</dbReference>
<dbReference type="Pfam" id="PF07730">
    <property type="entry name" value="HisKA_3"/>
    <property type="match status" value="1"/>
</dbReference>
<evidence type="ECO:0000256" key="11">
    <source>
        <dbReference type="SAM" id="Phobius"/>
    </source>
</evidence>
<evidence type="ECO:0000256" key="8">
    <source>
        <dbReference type="ARBA" id="ARBA00022989"/>
    </source>
</evidence>
<feature type="domain" description="Histidine kinase/HSP90-like ATPase" evidence="12">
    <location>
        <begin position="245"/>
        <end position="338"/>
    </location>
</feature>
<dbReference type="InterPro" id="IPR003594">
    <property type="entry name" value="HATPase_dom"/>
</dbReference>
<feature type="transmembrane region" description="Helical" evidence="11">
    <location>
        <begin position="7"/>
        <end position="29"/>
    </location>
</feature>
<keyword evidence="7 13" id="KW-0418">Kinase</keyword>
<gene>
    <name evidence="13" type="ORF">ACFO0S_01665</name>
</gene>
<name>A0ABV8USM1_9BACL</name>
<keyword evidence="5" id="KW-0808">Transferase</keyword>
<proteinExistence type="predicted"/>
<evidence type="ECO:0000256" key="1">
    <source>
        <dbReference type="ARBA" id="ARBA00000085"/>
    </source>
</evidence>
<dbReference type="SUPFAM" id="SSF55874">
    <property type="entry name" value="ATPase domain of HSP90 chaperone/DNA topoisomerase II/histidine kinase"/>
    <property type="match status" value="1"/>
</dbReference>
<keyword evidence="10 11" id="KW-0472">Membrane</keyword>
<dbReference type="EMBL" id="JBHSEF010000009">
    <property type="protein sequence ID" value="MFC4353772.1"/>
    <property type="molecule type" value="Genomic_DNA"/>
</dbReference>
<evidence type="ECO:0000259" key="12">
    <source>
        <dbReference type="SMART" id="SM00387"/>
    </source>
</evidence>
<dbReference type="RefSeq" id="WP_378139502.1">
    <property type="nucleotide sequence ID" value="NZ_JBHSEF010000009.1"/>
</dbReference>
<reference evidence="14" key="1">
    <citation type="journal article" date="2019" name="Int. J. Syst. Evol. Microbiol.">
        <title>The Global Catalogue of Microorganisms (GCM) 10K type strain sequencing project: providing services to taxonomists for standard genome sequencing and annotation.</title>
        <authorList>
            <consortium name="The Broad Institute Genomics Platform"/>
            <consortium name="The Broad Institute Genome Sequencing Center for Infectious Disease"/>
            <person name="Wu L."/>
            <person name="Ma J."/>
        </authorList>
    </citation>
    <scope>NUCLEOTIDE SEQUENCE [LARGE SCALE GENOMIC DNA]</scope>
    <source>
        <strain evidence="14">CCUG 50353</strain>
    </source>
</reference>
<dbReference type="Gene3D" id="1.20.5.1930">
    <property type="match status" value="1"/>
</dbReference>
<dbReference type="EC" id="2.7.13.3" evidence="3"/>